<gene>
    <name evidence="4" type="ORF">UFOPK2842_00056</name>
</gene>
<dbReference type="EMBL" id="CAEZZI010000002">
    <property type="protein sequence ID" value="CAB4745551.1"/>
    <property type="molecule type" value="Genomic_DNA"/>
</dbReference>
<accession>A0A6J6TDS1</accession>
<feature type="transmembrane region" description="Helical" evidence="1">
    <location>
        <begin position="354"/>
        <end position="372"/>
    </location>
</feature>
<dbReference type="Pfam" id="PF01757">
    <property type="entry name" value="Acyl_transf_3"/>
    <property type="match status" value="1"/>
</dbReference>
<dbReference type="PANTHER" id="PTHR23028:SF53">
    <property type="entry name" value="ACYL_TRANSF_3 DOMAIN-CONTAINING PROTEIN"/>
    <property type="match status" value="1"/>
</dbReference>
<dbReference type="InterPro" id="IPR050879">
    <property type="entry name" value="Acyltransferase_3"/>
</dbReference>
<evidence type="ECO:0000256" key="1">
    <source>
        <dbReference type="SAM" id="Phobius"/>
    </source>
</evidence>
<feature type="transmembrane region" description="Helical" evidence="1">
    <location>
        <begin position="197"/>
        <end position="219"/>
    </location>
</feature>
<feature type="transmembrane region" description="Helical" evidence="1">
    <location>
        <begin position="249"/>
        <end position="271"/>
    </location>
</feature>
<feature type="transmembrane region" description="Helical" evidence="1">
    <location>
        <begin position="35"/>
        <end position="55"/>
    </location>
</feature>
<feature type="domain" description="SGNH" evidence="3">
    <location>
        <begin position="401"/>
        <end position="616"/>
    </location>
</feature>
<evidence type="ECO:0000313" key="4">
    <source>
        <dbReference type="EMBL" id="CAB4745551.1"/>
    </source>
</evidence>
<feature type="domain" description="Acyltransferase 3" evidence="2">
    <location>
        <begin position="12"/>
        <end position="332"/>
    </location>
</feature>
<feature type="transmembrane region" description="Helical" evidence="1">
    <location>
        <begin position="149"/>
        <end position="165"/>
    </location>
</feature>
<dbReference type="InterPro" id="IPR043968">
    <property type="entry name" value="SGNH"/>
</dbReference>
<reference evidence="4" key="1">
    <citation type="submission" date="2020-05" db="EMBL/GenBank/DDBJ databases">
        <authorList>
            <person name="Chiriac C."/>
            <person name="Salcher M."/>
            <person name="Ghai R."/>
            <person name="Kavagutti S V."/>
        </authorList>
    </citation>
    <scope>NUCLEOTIDE SEQUENCE</scope>
</reference>
<dbReference type="GO" id="GO:0009103">
    <property type="term" value="P:lipopolysaccharide biosynthetic process"/>
    <property type="evidence" value="ECO:0007669"/>
    <property type="project" value="TreeGrafter"/>
</dbReference>
<evidence type="ECO:0000259" key="2">
    <source>
        <dbReference type="Pfam" id="PF01757"/>
    </source>
</evidence>
<feature type="transmembrane region" description="Helical" evidence="1">
    <location>
        <begin position="283"/>
        <end position="301"/>
    </location>
</feature>
<protein>
    <submittedName>
        <fullName evidence="4">Unannotated protein</fullName>
    </submittedName>
</protein>
<dbReference type="InterPro" id="IPR002656">
    <property type="entry name" value="Acyl_transf_3_dom"/>
</dbReference>
<feature type="transmembrane region" description="Helical" evidence="1">
    <location>
        <begin position="313"/>
        <end position="333"/>
    </location>
</feature>
<proteinExistence type="predicted"/>
<dbReference type="AlphaFoldDB" id="A0A6J6TDS1"/>
<evidence type="ECO:0000259" key="3">
    <source>
        <dbReference type="Pfam" id="PF19040"/>
    </source>
</evidence>
<dbReference type="Pfam" id="PF19040">
    <property type="entry name" value="SGNH"/>
    <property type="match status" value="1"/>
</dbReference>
<organism evidence="4">
    <name type="scientific">freshwater metagenome</name>
    <dbReference type="NCBI Taxonomy" id="449393"/>
    <lineage>
        <taxon>unclassified sequences</taxon>
        <taxon>metagenomes</taxon>
        <taxon>ecological metagenomes</taxon>
    </lineage>
</organism>
<keyword evidence="1" id="KW-1133">Transmembrane helix</keyword>
<dbReference type="GO" id="GO:0016020">
    <property type="term" value="C:membrane"/>
    <property type="evidence" value="ECO:0007669"/>
    <property type="project" value="TreeGrafter"/>
</dbReference>
<dbReference type="PANTHER" id="PTHR23028">
    <property type="entry name" value="ACETYLTRANSFERASE"/>
    <property type="match status" value="1"/>
</dbReference>
<sequence length="626" mass="70141">MSAKFSTPKISQIQGLRALAAILVTLFHAKWVSGGFIGVDIFYVISGFLITGLLVREIDRTGTINFKQFYSRRFKRLLPTSFFILAVTAIASWLLIPATMRSSLGRDIIAASLYISNYLFAWWQADYQNLDATPSPVIHYWSLAVEEQFYLLWPLLILIFFSIAKRVKKRSVITYLVATFSLLSFIFSLYQTETSPIWAFYSLPTRAWELGLGALLVLVPAFKTKKLVGLVGFTLILISAFLYNETTAFPGINAVLPVLGTFLLIASINSWPPFLDDVANSRLFQWLGNISYPLYLWHWPLLVLPSTYLARPLAIYERIIAILFTIVLADLTHRYVEDPMRRYSAAPSWIFKRAAILTIVSVLLGTAISLTTSDKFDISGVKGSVSLAEIKALPIIYKDGCHATYADSVSGKCEYADINSSKTMVLYGDSHAAQWFPALVEIASRSGYKLISLTKSACSSVDVIRLDQGAFKMSRCAKWRDNSIKRIQKIKPDILIMSSFQYFGQPPAFKNRLVWWNDGQRKLLNDVKDSSRHLIYITDTPHPARDIPACLASNPISMCNTTMRSEDLSIPGFTVIDPNSWLCSDVCTAVKDGVVVYRDASHISMDIAISLIPLLTQALRDDGVNL</sequence>
<name>A0A6J6TDS1_9ZZZZ</name>
<keyword evidence="1" id="KW-0812">Transmembrane</keyword>
<keyword evidence="1" id="KW-0472">Membrane</keyword>
<feature type="transmembrane region" description="Helical" evidence="1">
    <location>
        <begin position="76"/>
        <end position="96"/>
    </location>
</feature>
<dbReference type="GO" id="GO:0016747">
    <property type="term" value="F:acyltransferase activity, transferring groups other than amino-acyl groups"/>
    <property type="evidence" value="ECO:0007669"/>
    <property type="project" value="InterPro"/>
</dbReference>
<feature type="transmembrane region" description="Helical" evidence="1">
    <location>
        <begin position="226"/>
        <end position="243"/>
    </location>
</feature>
<feature type="transmembrane region" description="Helical" evidence="1">
    <location>
        <begin position="172"/>
        <end position="191"/>
    </location>
</feature>